<dbReference type="Gene3D" id="3.30.300.90">
    <property type="entry name" value="BolA-like"/>
    <property type="match status" value="1"/>
</dbReference>
<dbReference type="PIRSF" id="PIRSF003113">
    <property type="entry name" value="BolA"/>
    <property type="match status" value="1"/>
</dbReference>
<comment type="similarity">
    <text evidence="1">Belongs to the BolA/IbaG family.</text>
</comment>
<dbReference type="SUPFAM" id="SSF82657">
    <property type="entry name" value="BolA-like"/>
    <property type="match status" value="1"/>
</dbReference>
<accession>A0A9W5MZQ0</accession>
<dbReference type="PANTHER" id="PTHR46230">
    <property type="match status" value="1"/>
</dbReference>
<dbReference type="GO" id="GO:0016226">
    <property type="term" value="P:iron-sulfur cluster assembly"/>
    <property type="evidence" value="ECO:0007669"/>
    <property type="project" value="TreeGrafter"/>
</dbReference>
<comment type="caution">
    <text evidence="2">The sequence shown here is derived from an EMBL/GenBank/DDBJ whole genome shotgun (WGS) entry which is preliminary data.</text>
</comment>
<sequence length="90" mass="10308">MSNMRQIIEERLRTLEPEFFDFEDESHLHAGHAGNKGGGHYAIVVVSNAFENIGRLQRQRMIKQLLQDLFSDGLIHALSIKAATPDEYFH</sequence>
<name>A0A9W5MZQ0_NEISU</name>
<dbReference type="RefSeq" id="WP_003679424.1">
    <property type="nucleotide sequence ID" value="NZ_ACEO02000003.1"/>
</dbReference>
<dbReference type="PANTHER" id="PTHR46230:SF7">
    <property type="entry name" value="BOLA-LIKE PROTEIN 1"/>
    <property type="match status" value="1"/>
</dbReference>
<dbReference type="GeneID" id="49971438"/>
<proteinExistence type="inferred from homology"/>
<reference evidence="2 3" key="1">
    <citation type="submission" date="2010-01" db="EMBL/GenBank/DDBJ databases">
        <authorList>
            <person name="Weinstock G."/>
            <person name="Sodergren E."/>
            <person name="Clifton S."/>
            <person name="Fulton L."/>
            <person name="Fulton B."/>
            <person name="Courtney L."/>
            <person name="Fronick C."/>
            <person name="Harrison M."/>
            <person name="Strong C."/>
            <person name="Farmer C."/>
            <person name="Delahaunty K."/>
            <person name="Markovic C."/>
            <person name="Hall O."/>
            <person name="Minx P."/>
            <person name="Tomlinson C."/>
            <person name="Mitreva M."/>
            <person name="Nelson J."/>
            <person name="Hou S."/>
            <person name="Wollam A."/>
            <person name="Pepin K.H."/>
            <person name="Johnson M."/>
            <person name="Bhonagiri V."/>
            <person name="Nash W.E."/>
            <person name="Warren W."/>
            <person name="Chinwalla A."/>
            <person name="Mardis E.R."/>
            <person name="Wilson R.K."/>
        </authorList>
    </citation>
    <scope>NUCLEOTIDE SEQUENCE [LARGE SCALE GENOMIC DNA]</scope>
    <source>
        <strain evidence="2 3">NJ9703</strain>
    </source>
</reference>
<dbReference type="AlphaFoldDB" id="A0A9W5MZQ0"/>
<dbReference type="EMBL" id="ACEO02000003">
    <property type="protein sequence ID" value="EFC52642.1"/>
    <property type="molecule type" value="Genomic_DNA"/>
</dbReference>
<dbReference type="InterPro" id="IPR002634">
    <property type="entry name" value="BolA"/>
</dbReference>
<dbReference type="Pfam" id="PF01722">
    <property type="entry name" value="BolA"/>
    <property type="match status" value="1"/>
</dbReference>
<gene>
    <name evidence="2" type="ORF">NEISUBOT_03997</name>
</gene>
<protein>
    <submittedName>
        <fullName evidence="2">BolA-like protein</fullName>
    </submittedName>
</protein>
<organism evidence="2 3">
    <name type="scientific">Neisseria subflava NJ9703</name>
    <dbReference type="NCBI Taxonomy" id="546268"/>
    <lineage>
        <taxon>Bacteria</taxon>
        <taxon>Pseudomonadati</taxon>
        <taxon>Pseudomonadota</taxon>
        <taxon>Betaproteobacteria</taxon>
        <taxon>Neisseriales</taxon>
        <taxon>Neisseriaceae</taxon>
        <taxon>Neisseria</taxon>
    </lineage>
</organism>
<dbReference type="InterPro" id="IPR036065">
    <property type="entry name" value="BolA-like_sf"/>
</dbReference>
<evidence type="ECO:0000313" key="3">
    <source>
        <dbReference type="Proteomes" id="UP000004621"/>
    </source>
</evidence>
<dbReference type="Proteomes" id="UP000004621">
    <property type="component" value="Unassembled WGS sequence"/>
</dbReference>
<evidence type="ECO:0000313" key="2">
    <source>
        <dbReference type="EMBL" id="EFC52642.1"/>
    </source>
</evidence>
<evidence type="ECO:0000256" key="1">
    <source>
        <dbReference type="RuleBase" id="RU003860"/>
    </source>
</evidence>